<dbReference type="AlphaFoldDB" id="K1PZH9"/>
<dbReference type="Gene3D" id="3.30.420.40">
    <property type="match status" value="1"/>
</dbReference>
<dbReference type="GO" id="GO:0004382">
    <property type="term" value="F:GDP phosphatase activity"/>
    <property type="evidence" value="ECO:0007669"/>
    <property type="project" value="TreeGrafter"/>
</dbReference>
<dbReference type="InterPro" id="IPR020339">
    <property type="entry name" value="C20orf85-like"/>
</dbReference>
<dbReference type="EMBL" id="JH817298">
    <property type="protein sequence ID" value="EKC24484.1"/>
    <property type="molecule type" value="Genomic_DNA"/>
</dbReference>
<evidence type="ECO:0000256" key="1">
    <source>
        <dbReference type="ARBA" id="ARBA00009283"/>
    </source>
</evidence>
<dbReference type="Gene3D" id="3.30.420.150">
    <property type="entry name" value="Exopolyphosphatase. Domain 2"/>
    <property type="match status" value="1"/>
</dbReference>
<dbReference type="HOGENOM" id="CLU_010246_0_3_1"/>
<evidence type="ECO:0000256" key="2">
    <source>
        <dbReference type="ARBA" id="ARBA00022801"/>
    </source>
</evidence>
<dbReference type="Pfam" id="PF14945">
    <property type="entry name" value="LLC1"/>
    <property type="match status" value="1"/>
</dbReference>
<accession>K1PZH9</accession>
<dbReference type="InterPro" id="IPR000407">
    <property type="entry name" value="GDA1_CD39_NTPase"/>
</dbReference>
<dbReference type="GO" id="GO:0045134">
    <property type="term" value="F:UDP phosphatase activity"/>
    <property type="evidence" value="ECO:0007669"/>
    <property type="project" value="TreeGrafter"/>
</dbReference>
<dbReference type="FunCoup" id="K1PZH9">
    <property type="interactions" value="955"/>
</dbReference>
<organism evidence="4">
    <name type="scientific">Magallana gigas</name>
    <name type="common">Pacific oyster</name>
    <name type="synonym">Crassostrea gigas</name>
    <dbReference type="NCBI Taxonomy" id="29159"/>
    <lineage>
        <taxon>Eukaryota</taxon>
        <taxon>Metazoa</taxon>
        <taxon>Spiralia</taxon>
        <taxon>Lophotrochozoa</taxon>
        <taxon>Mollusca</taxon>
        <taxon>Bivalvia</taxon>
        <taxon>Autobranchia</taxon>
        <taxon>Pteriomorphia</taxon>
        <taxon>Ostreida</taxon>
        <taxon>Ostreoidea</taxon>
        <taxon>Ostreidae</taxon>
        <taxon>Magallana</taxon>
    </lineage>
</organism>
<dbReference type="GO" id="GO:0017111">
    <property type="term" value="F:ribonucleoside triphosphate phosphatase activity"/>
    <property type="evidence" value="ECO:0007669"/>
    <property type="project" value="TreeGrafter"/>
</dbReference>
<proteinExistence type="inferred from homology"/>
<dbReference type="PANTHER" id="PTHR11782">
    <property type="entry name" value="ADENOSINE/GUANOSINE DIPHOSPHATASE"/>
    <property type="match status" value="1"/>
</dbReference>
<dbReference type="PANTHER" id="PTHR11782:SF83">
    <property type="entry name" value="GUANOSINE-DIPHOSPHATASE"/>
    <property type="match status" value="1"/>
</dbReference>
<reference evidence="4" key="1">
    <citation type="journal article" date="2012" name="Nature">
        <title>The oyster genome reveals stress adaptation and complexity of shell formation.</title>
        <authorList>
            <person name="Zhang G."/>
            <person name="Fang X."/>
            <person name="Guo X."/>
            <person name="Li L."/>
            <person name="Luo R."/>
            <person name="Xu F."/>
            <person name="Yang P."/>
            <person name="Zhang L."/>
            <person name="Wang X."/>
            <person name="Qi H."/>
            <person name="Xiong Z."/>
            <person name="Que H."/>
            <person name="Xie Y."/>
            <person name="Holland P.W."/>
            <person name="Paps J."/>
            <person name="Zhu Y."/>
            <person name="Wu F."/>
            <person name="Chen Y."/>
            <person name="Wang J."/>
            <person name="Peng C."/>
            <person name="Meng J."/>
            <person name="Yang L."/>
            <person name="Liu J."/>
            <person name="Wen B."/>
            <person name="Zhang N."/>
            <person name="Huang Z."/>
            <person name="Zhu Q."/>
            <person name="Feng Y."/>
            <person name="Mount A."/>
            <person name="Hedgecock D."/>
            <person name="Xu Z."/>
            <person name="Liu Y."/>
            <person name="Domazet-Loso T."/>
            <person name="Du Y."/>
            <person name="Sun X."/>
            <person name="Zhang S."/>
            <person name="Liu B."/>
            <person name="Cheng P."/>
            <person name="Jiang X."/>
            <person name="Li J."/>
            <person name="Fan D."/>
            <person name="Wang W."/>
            <person name="Fu W."/>
            <person name="Wang T."/>
            <person name="Wang B."/>
            <person name="Zhang J."/>
            <person name="Peng Z."/>
            <person name="Li Y."/>
            <person name="Li N."/>
            <person name="Wang J."/>
            <person name="Chen M."/>
            <person name="He Y."/>
            <person name="Tan F."/>
            <person name="Song X."/>
            <person name="Zheng Q."/>
            <person name="Huang R."/>
            <person name="Yang H."/>
            <person name="Du X."/>
            <person name="Chen L."/>
            <person name="Yang M."/>
            <person name="Gaffney P.M."/>
            <person name="Wang S."/>
            <person name="Luo L."/>
            <person name="She Z."/>
            <person name="Ming Y."/>
            <person name="Huang W."/>
            <person name="Zhang S."/>
            <person name="Huang B."/>
            <person name="Zhang Y."/>
            <person name="Qu T."/>
            <person name="Ni P."/>
            <person name="Miao G."/>
            <person name="Wang J."/>
            <person name="Wang Q."/>
            <person name="Steinberg C.E."/>
            <person name="Wang H."/>
            <person name="Li N."/>
            <person name="Qian L."/>
            <person name="Zhang G."/>
            <person name="Li Y."/>
            <person name="Yang H."/>
            <person name="Liu X."/>
            <person name="Wang J."/>
            <person name="Yin Y."/>
            <person name="Wang J."/>
        </authorList>
    </citation>
    <scope>NUCLEOTIDE SEQUENCE [LARGE SCALE GENOMIC DNA]</scope>
    <source>
        <strain evidence="4">05x7-T-G4-1.051#20</strain>
    </source>
</reference>
<dbReference type="InParanoid" id="K1PZH9"/>
<protein>
    <submittedName>
        <fullName evidence="4">Ectonucleoside triphosphate diphosphohydrolase 3</fullName>
    </submittedName>
</protein>
<sequence length="520" mass="58648">MATLFLVDRAYAVSVRYSVMLDAGSSSTKLRVYSWPERKSTSSTLQITETFSQRIKPSLSSFQDSLDLLPKYLLNITSIAESQVPSSSHNKTHIYLLATAGLRFLKEEKATALMNMVRNVLSDKRNHGFVYSERSVRILSGEEEGVFAWITANYHNGFFSSHQSLSKAVGVLEMGGGSTQITFLPDGPLLAHMFTLRISGRVYNLYSHSYLNFGKDYMERRVKDYLIQQNPQVYDILNPCSLKNDNYSYEYGNTTVIFRGSSSPSECLTIISNFLRLSYDTCYPKPCAIGSIYQPSVGSDIFYAVAVFAFVASDLKATDSSGRLDIDKLNKTAHIYCSKTIDDAASVYNVPPEFGSNTCMMALYITELLTFSYGFPVNTKRIYSFKDINGKSLNWPFGAVVYEAELLARDYPCPPFYQINAGTSQHQLRLTKDHLSWQLKHHQYQPPTQSGSVTRGLKLPPIHPPRPRTGFPMTSTQQIGWRSSRKECQLEKYGRYGPGPRCRGRYGILKMLNWPQEGSP</sequence>
<dbReference type="PROSITE" id="PS01238">
    <property type="entry name" value="GDA1_CD39_NTPASE"/>
    <property type="match status" value="1"/>
</dbReference>
<keyword evidence="2 3" id="KW-0378">Hydrolase</keyword>
<dbReference type="GO" id="GO:0005886">
    <property type="term" value="C:plasma membrane"/>
    <property type="evidence" value="ECO:0007669"/>
    <property type="project" value="TreeGrafter"/>
</dbReference>
<dbReference type="GO" id="GO:0009134">
    <property type="term" value="P:nucleoside diphosphate catabolic process"/>
    <property type="evidence" value="ECO:0007669"/>
    <property type="project" value="TreeGrafter"/>
</dbReference>
<evidence type="ECO:0000256" key="3">
    <source>
        <dbReference type="RuleBase" id="RU003833"/>
    </source>
</evidence>
<name>K1PZH9_MAGGI</name>
<gene>
    <name evidence="4" type="ORF">CGI_10019587</name>
</gene>
<evidence type="ECO:0000313" key="4">
    <source>
        <dbReference type="EMBL" id="EKC24484.1"/>
    </source>
</evidence>
<dbReference type="Pfam" id="PF01150">
    <property type="entry name" value="GDA1_CD39"/>
    <property type="match status" value="1"/>
</dbReference>
<comment type="similarity">
    <text evidence="1 3">Belongs to the GDA1/CD39 NTPase family.</text>
</comment>